<dbReference type="Gramene" id="PRQ43850">
    <property type="protein sequence ID" value="PRQ43850"/>
    <property type="gene ID" value="RchiOBHm_Chr3g0472811"/>
</dbReference>
<dbReference type="InterPro" id="IPR036875">
    <property type="entry name" value="Znf_CCHC_sf"/>
</dbReference>
<dbReference type="Gene3D" id="4.10.60.10">
    <property type="entry name" value="Zinc finger, CCHC-type"/>
    <property type="match status" value="1"/>
</dbReference>
<evidence type="ECO:0000259" key="1">
    <source>
        <dbReference type="SMART" id="SM00343"/>
    </source>
</evidence>
<dbReference type="AlphaFoldDB" id="A0A2P6RBR0"/>
<accession>A0A2P6RBR0</accession>
<sequence length="216" mass="23013">MSIPAIPYGFSALNPYTIPDNAFGMTGFLATGRGNGARFPNNMSNRFPNTGFRQGGQPVTFNPTGFGFNNNGGNNASSSNIPRGSFNNNLYTNNSLVCQLCNRVGHGARTCRSLSNFQDNASNVIGCQYCGKKNHTADRCYFIIGFPGQQQQTAEPEASAMLAAASNAPQFWLADTGATNHMTSNPQLLSNLVQYPAADAVQIGQGVGQDSVPRTE</sequence>
<feature type="domain" description="CCHC-type" evidence="1">
    <location>
        <begin position="126"/>
        <end position="142"/>
    </location>
</feature>
<proteinExistence type="predicted"/>
<evidence type="ECO:0000313" key="2">
    <source>
        <dbReference type="EMBL" id="PRQ43850.1"/>
    </source>
</evidence>
<dbReference type="Proteomes" id="UP000238479">
    <property type="component" value="Chromosome 3"/>
</dbReference>
<keyword evidence="3" id="KW-1185">Reference proteome</keyword>
<dbReference type="InterPro" id="IPR001878">
    <property type="entry name" value="Znf_CCHC"/>
</dbReference>
<dbReference type="SMART" id="SM00343">
    <property type="entry name" value="ZnF_C2HC"/>
    <property type="match status" value="2"/>
</dbReference>
<dbReference type="GO" id="GO:0008270">
    <property type="term" value="F:zinc ion binding"/>
    <property type="evidence" value="ECO:0007669"/>
    <property type="project" value="InterPro"/>
</dbReference>
<gene>
    <name evidence="2" type="ORF">RchiOBHm_Chr3g0472811</name>
</gene>
<evidence type="ECO:0000313" key="3">
    <source>
        <dbReference type="Proteomes" id="UP000238479"/>
    </source>
</evidence>
<feature type="domain" description="CCHC-type" evidence="1">
    <location>
        <begin position="97"/>
        <end position="113"/>
    </location>
</feature>
<dbReference type="GO" id="GO:0003676">
    <property type="term" value="F:nucleic acid binding"/>
    <property type="evidence" value="ECO:0007669"/>
    <property type="project" value="InterPro"/>
</dbReference>
<organism evidence="2 3">
    <name type="scientific">Rosa chinensis</name>
    <name type="common">China rose</name>
    <dbReference type="NCBI Taxonomy" id="74649"/>
    <lineage>
        <taxon>Eukaryota</taxon>
        <taxon>Viridiplantae</taxon>
        <taxon>Streptophyta</taxon>
        <taxon>Embryophyta</taxon>
        <taxon>Tracheophyta</taxon>
        <taxon>Spermatophyta</taxon>
        <taxon>Magnoliopsida</taxon>
        <taxon>eudicotyledons</taxon>
        <taxon>Gunneridae</taxon>
        <taxon>Pentapetalae</taxon>
        <taxon>rosids</taxon>
        <taxon>fabids</taxon>
        <taxon>Rosales</taxon>
        <taxon>Rosaceae</taxon>
        <taxon>Rosoideae</taxon>
        <taxon>Rosoideae incertae sedis</taxon>
        <taxon>Rosa</taxon>
    </lineage>
</organism>
<protein>
    <submittedName>
        <fullName evidence="2">Putative transcription factor interactor and regulator CCHC(Zn) family</fullName>
    </submittedName>
</protein>
<name>A0A2P6RBR0_ROSCH</name>
<dbReference type="SUPFAM" id="SSF57756">
    <property type="entry name" value="Retrovirus zinc finger-like domains"/>
    <property type="match status" value="1"/>
</dbReference>
<reference evidence="2 3" key="1">
    <citation type="journal article" date="2018" name="Nat. Genet.">
        <title>The Rosa genome provides new insights in the design of modern roses.</title>
        <authorList>
            <person name="Bendahmane M."/>
        </authorList>
    </citation>
    <scope>NUCLEOTIDE SEQUENCE [LARGE SCALE GENOMIC DNA]</scope>
    <source>
        <strain evidence="3">cv. Old Blush</strain>
    </source>
</reference>
<comment type="caution">
    <text evidence="2">The sequence shown here is derived from an EMBL/GenBank/DDBJ whole genome shotgun (WGS) entry which is preliminary data.</text>
</comment>
<dbReference type="EMBL" id="PDCK01000041">
    <property type="protein sequence ID" value="PRQ43850.1"/>
    <property type="molecule type" value="Genomic_DNA"/>
</dbReference>